<accession>A0A158FN17</accession>
<dbReference type="EMBL" id="FCON02000005">
    <property type="protein sequence ID" value="SAL21107.1"/>
    <property type="molecule type" value="Genomic_DNA"/>
</dbReference>
<evidence type="ECO:0000313" key="1">
    <source>
        <dbReference type="EMBL" id="SAL21107.1"/>
    </source>
</evidence>
<dbReference type="Proteomes" id="UP000054770">
    <property type="component" value="Unassembled WGS sequence"/>
</dbReference>
<gene>
    <name evidence="1" type="ORF">AWB68_00810</name>
</gene>
<reference evidence="1" key="1">
    <citation type="submission" date="2016-01" db="EMBL/GenBank/DDBJ databases">
        <authorList>
            <person name="Peeters C."/>
        </authorList>
    </citation>
    <scope>NUCLEOTIDE SEQUENCE [LARGE SCALE GENOMIC DNA]</scope>
    <source>
        <strain evidence="1">LMG 22940</strain>
    </source>
</reference>
<sequence>MNLRRGQPWNGVPFSGQDTKNRFIQTRRHLGRGMGVDKRSLARRACCDYICERDILCLNEAGRPTRQGSPGRENRAHFGWFVCNRSRPISWRECSLSASETTMRSYVGDVLVKVPFDESDPCYQMVHAFLERAEGAMRFEEVTFCRLRRWVYMSHRLHAEQPGIEAGHLPISNGLRRCVMFVRWQGGSRLARGFDFPIPMDGRMECVWPSRSDVSRGHSHGTGGHNECGCARACVELKKQPRRLGPADEYGWTLGRGSYRTVLRQLRLVALRDPGQR</sequence>
<keyword evidence="2" id="KW-1185">Reference proteome</keyword>
<organism evidence="1 2">
    <name type="scientific">Caballeronia choica</name>
    <dbReference type="NCBI Taxonomy" id="326476"/>
    <lineage>
        <taxon>Bacteria</taxon>
        <taxon>Pseudomonadati</taxon>
        <taxon>Pseudomonadota</taxon>
        <taxon>Betaproteobacteria</taxon>
        <taxon>Burkholderiales</taxon>
        <taxon>Burkholderiaceae</taxon>
        <taxon>Caballeronia</taxon>
    </lineage>
</organism>
<protein>
    <submittedName>
        <fullName evidence="1">Uncharacterized protein</fullName>
    </submittedName>
</protein>
<name>A0A158FN17_9BURK</name>
<proteinExistence type="predicted"/>
<evidence type="ECO:0000313" key="2">
    <source>
        <dbReference type="Proteomes" id="UP000054770"/>
    </source>
</evidence>
<comment type="caution">
    <text evidence="1">The sequence shown here is derived from an EMBL/GenBank/DDBJ whole genome shotgun (WGS) entry which is preliminary data.</text>
</comment>
<dbReference type="AlphaFoldDB" id="A0A158FN17"/>